<evidence type="ECO:0000313" key="2">
    <source>
        <dbReference type="Proteomes" id="UP000076078"/>
    </source>
</evidence>
<dbReference type="InParanoid" id="A0A152A3D4"/>
<dbReference type="OMA" id="DKFQIFP"/>
<comment type="caution">
    <text evidence="1">The sequence shown here is derived from an EMBL/GenBank/DDBJ whole genome shotgun (WGS) entry which is preliminary data.</text>
</comment>
<gene>
    <name evidence="1" type="ORF">DLAC_02778</name>
</gene>
<organism evidence="1 2">
    <name type="scientific">Tieghemostelium lacteum</name>
    <name type="common">Slime mold</name>
    <name type="synonym">Dictyostelium lacteum</name>
    <dbReference type="NCBI Taxonomy" id="361077"/>
    <lineage>
        <taxon>Eukaryota</taxon>
        <taxon>Amoebozoa</taxon>
        <taxon>Evosea</taxon>
        <taxon>Eumycetozoa</taxon>
        <taxon>Dictyostelia</taxon>
        <taxon>Dictyosteliales</taxon>
        <taxon>Raperosteliaceae</taxon>
        <taxon>Tieghemostelium</taxon>
    </lineage>
</organism>
<sequence length="379" mass="43595">MNHLIKQSLSRGIRCINYKSNISAFSLSSQIQVSSKNNILVNSKNDRITLSEMNYTLSQKKIQKIKIQRDQQAKVAKEEKERTFAEVNKISIDNLTLQDALVNLKEKFEKFHMVAPKLLITLFKKVRTVEELREVLQFYKTLKINNERYFNPGFVQILYYAFKRTKSLQLFAEMIIDSKTFQIFPKPNVVTKTITYIIKEHQDHQLAINLLLNYQTKVEINSYANISTLICELLIKEKEPLSILYPFFQNLPRPLDIGKVAIKYILRDAMVRGTAKEALQSLSKHIIASQTEEPFDSHTQATIIAAKIIGCPVESRFDQSITSQMTKSPEIAPLIIEQIQKASQNSIPETNSKDKIKQSIQDYYTKNTPAELQSLLSSN</sequence>
<dbReference type="AlphaFoldDB" id="A0A152A3D4"/>
<reference evidence="1 2" key="1">
    <citation type="submission" date="2015-12" db="EMBL/GenBank/DDBJ databases">
        <title>Dictyostelia acquired genes for synthesis and detection of signals that induce cell-type specialization by lateral gene transfer from prokaryotes.</title>
        <authorList>
            <person name="Gloeckner G."/>
            <person name="Schaap P."/>
        </authorList>
    </citation>
    <scope>NUCLEOTIDE SEQUENCE [LARGE SCALE GENOMIC DNA]</scope>
    <source>
        <strain evidence="1 2">TK</strain>
    </source>
</reference>
<evidence type="ECO:0000313" key="1">
    <source>
        <dbReference type="EMBL" id="KYR00736.1"/>
    </source>
</evidence>
<dbReference type="Proteomes" id="UP000076078">
    <property type="component" value="Unassembled WGS sequence"/>
</dbReference>
<dbReference type="EMBL" id="LODT01000013">
    <property type="protein sequence ID" value="KYR00736.1"/>
    <property type="molecule type" value="Genomic_DNA"/>
</dbReference>
<dbReference type="OrthoDB" id="20732at2759"/>
<proteinExistence type="predicted"/>
<accession>A0A152A3D4</accession>
<name>A0A152A3D4_TIELA</name>
<keyword evidence="2" id="KW-1185">Reference proteome</keyword>
<protein>
    <submittedName>
        <fullName evidence="1">Uncharacterized protein</fullName>
    </submittedName>
</protein>